<dbReference type="Proteomes" id="UP000663877">
    <property type="component" value="Unassembled WGS sequence"/>
</dbReference>
<comment type="caution">
    <text evidence="3">The sequence shown here is derived from an EMBL/GenBank/DDBJ whole genome shotgun (WGS) entry which is preliminary data.</text>
</comment>
<protein>
    <submittedName>
        <fullName evidence="3">Uncharacterized protein</fullName>
    </submittedName>
</protein>
<name>A0A814EU86_9BILA</name>
<keyword evidence="1" id="KW-0472">Membrane</keyword>
<proteinExistence type="predicted"/>
<dbReference type="AlphaFoldDB" id="A0A814EU86"/>
<evidence type="ECO:0000256" key="1">
    <source>
        <dbReference type="SAM" id="Phobius"/>
    </source>
</evidence>
<sequence>MNKSLSTNSSINLENSTNIFSSSQLLETLSTISADYETKKFSIKSFIDQINSYRHMDILIHIKQCDSNMKLNDICEIYSIDNNTNSLIRQSYIEFHTLQHIYNSLVNQTIVQNLSQFCLSTDWCLKNLSQDNIYLTNQIIRERGNSFCSLEQCHSRLLVFIETCPILLNTNISILTVKLLPMLCTLYNNQQNWNSTECIEGIVYFIHMLYAFWSQLEICYDAISTGFDGCISECQIFSDIFGKLYSQCNGNMSFLSQVPILAWYHSTNLNQNCFRKSISQRFHFIDSVEKIFSSNFVLHPFNENLIYTVSFVIIIICIAISCCLCLYLMLKRKNRQLDDDYEYTRIHNSSYELRTNIDPNITLNEMIDDESQFNSNSHSPSFECRQLLLEES</sequence>
<feature type="transmembrane region" description="Helical" evidence="1">
    <location>
        <begin position="305"/>
        <end position="330"/>
    </location>
</feature>
<keyword evidence="1" id="KW-0812">Transmembrane</keyword>
<dbReference type="EMBL" id="CAJNOM010000105">
    <property type="protein sequence ID" value="CAF1058047.1"/>
    <property type="molecule type" value="Genomic_DNA"/>
</dbReference>
<evidence type="ECO:0000313" key="3">
    <source>
        <dbReference type="EMBL" id="CAF0974060.1"/>
    </source>
</evidence>
<evidence type="ECO:0000313" key="2">
    <source>
        <dbReference type="EMBL" id="CAF0745484.1"/>
    </source>
</evidence>
<evidence type="ECO:0000313" key="5">
    <source>
        <dbReference type="Proteomes" id="UP000663832"/>
    </source>
</evidence>
<dbReference type="OrthoDB" id="10010861at2759"/>
<keyword evidence="5" id="KW-1185">Reference proteome</keyword>
<gene>
    <name evidence="2" type="ORF">BJG266_LOCUS2112</name>
    <name evidence="3" type="ORF">QVE165_LOCUS13493</name>
    <name evidence="4" type="ORF">QVE165_LOCUS17997</name>
</gene>
<evidence type="ECO:0000313" key="4">
    <source>
        <dbReference type="EMBL" id="CAF1058047.1"/>
    </source>
</evidence>
<dbReference type="Proteomes" id="UP000663832">
    <property type="component" value="Unassembled WGS sequence"/>
</dbReference>
<organism evidence="3 5">
    <name type="scientific">Adineta steineri</name>
    <dbReference type="NCBI Taxonomy" id="433720"/>
    <lineage>
        <taxon>Eukaryota</taxon>
        <taxon>Metazoa</taxon>
        <taxon>Spiralia</taxon>
        <taxon>Gnathifera</taxon>
        <taxon>Rotifera</taxon>
        <taxon>Eurotatoria</taxon>
        <taxon>Bdelloidea</taxon>
        <taxon>Adinetida</taxon>
        <taxon>Adinetidae</taxon>
        <taxon>Adineta</taxon>
    </lineage>
</organism>
<keyword evidence="1" id="KW-1133">Transmembrane helix</keyword>
<accession>A0A814EU86</accession>
<reference evidence="3" key="1">
    <citation type="submission" date="2021-02" db="EMBL/GenBank/DDBJ databases">
        <authorList>
            <person name="Nowell W R."/>
        </authorList>
    </citation>
    <scope>NUCLEOTIDE SEQUENCE</scope>
</reference>
<dbReference type="EMBL" id="CAJNOM010000069">
    <property type="protein sequence ID" value="CAF0974060.1"/>
    <property type="molecule type" value="Genomic_DNA"/>
</dbReference>
<dbReference type="EMBL" id="CAJNOI010000005">
    <property type="protein sequence ID" value="CAF0745484.1"/>
    <property type="molecule type" value="Genomic_DNA"/>
</dbReference>